<keyword evidence="4" id="KW-1133">Transmembrane helix</keyword>
<keyword evidence="4" id="KW-0472">Membrane</keyword>
<dbReference type="InterPro" id="IPR028082">
    <property type="entry name" value="Peripla_BP_I"/>
</dbReference>
<comment type="caution">
    <text evidence="6">The sequence shown here is derived from an EMBL/GenBank/DDBJ whole genome shotgun (WGS) entry which is preliminary data.</text>
</comment>
<evidence type="ECO:0000313" key="7">
    <source>
        <dbReference type="Proteomes" id="UP000179769"/>
    </source>
</evidence>
<dbReference type="Pfam" id="PF13458">
    <property type="entry name" value="Peripla_BP_6"/>
    <property type="match status" value="1"/>
</dbReference>
<evidence type="ECO:0000256" key="4">
    <source>
        <dbReference type="SAM" id="Phobius"/>
    </source>
</evidence>
<keyword evidence="2" id="KW-0732">Signal</keyword>
<dbReference type="AlphaFoldDB" id="A0A1S1PSZ0"/>
<feature type="domain" description="Leucine-binding protein" evidence="5">
    <location>
        <begin position="81"/>
        <end position="420"/>
    </location>
</feature>
<dbReference type="Proteomes" id="UP000179769">
    <property type="component" value="Unassembled WGS sequence"/>
</dbReference>
<dbReference type="OrthoDB" id="3204832at2"/>
<gene>
    <name evidence="6" type="ORF">BBK14_06175</name>
</gene>
<evidence type="ECO:0000259" key="5">
    <source>
        <dbReference type="Pfam" id="PF13458"/>
    </source>
</evidence>
<dbReference type="RefSeq" id="WP_071065606.1">
    <property type="nucleotide sequence ID" value="NZ_MAXA01000235.1"/>
</dbReference>
<dbReference type="PANTHER" id="PTHR47235:SF1">
    <property type="entry name" value="BLR6548 PROTEIN"/>
    <property type="match status" value="1"/>
</dbReference>
<evidence type="ECO:0000256" key="3">
    <source>
        <dbReference type="SAM" id="MobiDB-lite"/>
    </source>
</evidence>
<evidence type="ECO:0000256" key="2">
    <source>
        <dbReference type="ARBA" id="ARBA00022729"/>
    </source>
</evidence>
<sequence>MTTRPTPAAHEREAGRVGQIGPPRRVQRARRLRPLRRIAAVVAGLGMAGSILLTGCSAGGTDRTAGARASCTPTPGVTPDEVRFGALYPDTGSGSPLSRAFRAGIDARLGVVNGTGGIQGRQVRYDWRDDESTSDGALRGARLLVDRDQVFAIVGTSGIATEAVSYLAERGVPTIGQDLTASGDNAFGYSNVLGGQLGNSVFGVFARAHGATRAILLRTEQIPASGQIDERIAHSLRAGSVEVVDTIDWTPTGFDLNAVAARVRAANADMITGVVPPQALADVATAARQAGATIKVVMVPIGYDPGLLDRRPQGLAGSFFLVDFVPFEAGTPAHERYLDAMSRYAPQIERREQTTGLVGWMTADLFLRGLVEAGPCPTRAGYIAALRKVADYDADGLLPRPVDLAVKSAPTACVSVVRVSPAADAFQVQMPMALCGEALS</sequence>
<protein>
    <submittedName>
        <fullName evidence="6">Branched-chain amino acid ABC transporter substrate-binding protein</fullName>
    </submittedName>
</protein>
<feature type="transmembrane region" description="Helical" evidence="4">
    <location>
        <begin position="34"/>
        <end position="53"/>
    </location>
</feature>
<accession>A0A1S1PSZ0</accession>
<reference evidence="7" key="1">
    <citation type="submission" date="2016-07" db="EMBL/GenBank/DDBJ databases">
        <title>Frankia sp. NRRL B-16219 Genome sequencing.</title>
        <authorList>
            <person name="Ghodhbane-Gtari F."/>
            <person name="Swanson E."/>
            <person name="Gueddou A."/>
            <person name="Louati M."/>
            <person name="Nouioui I."/>
            <person name="Hezbri K."/>
            <person name="Abebe-Akele F."/>
            <person name="Simpson S."/>
            <person name="Morris K."/>
            <person name="Thomas K."/>
            <person name="Gtari M."/>
            <person name="Tisa L.S."/>
        </authorList>
    </citation>
    <scope>NUCLEOTIDE SEQUENCE [LARGE SCALE GENOMIC DNA]</scope>
    <source>
        <strain evidence="7">NRRL B-16219</strain>
    </source>
</reference>
<evidence type="ECO:0000313" key="6">
    <source>
        <dbReference type="EMBL" id="OHV24427.1"/>
    </source>
</evidence>
<comment type="similarity">
    <text evidence="1">Belongs to the leucine-binding protein family.</text>
</comment>
<evidence type="ECO:0000256" key="1">
    <source>
        <dbReference type="ARBA" id="ARBA00010062"/>
    </source>
</evidence>
<dbReference type="PANTHER" id="PTHR47235">
    <property type="entry name" value="BLR6548 PROTEIN"/>
    <property type="match status" value="1"/>
</dbReference>
<dbReference type="Gene3D" id="3.40.50.2300">
    <property type="match status" value="2"/>
</dbReference>
<dbReference type="CDD" id="cd06341">
    <property type="entry name" value="PBP1_ABC_ligand_binding-like"/>
    <property type="match status" value="1"/>
</dbReference>
<feature type="region of interest" description="Disordered" evidence="3">
    <location>
        <begin position="1"/>
        <end position="21"/>
    </location>
</feature>
<name>A0A1S1PSZ0_9ACTN</name>
<proteinExistence type="inferred from homology"/>
<keyword evidence="4" id="KW-0812">Transmembrane</keyword>
<dbReference type="SUPFAM" id="SSF53822">
    <property type="entry name" value="Periplasmic binding protein-like I"/>
    <property type="match status" value="1"/>
</dbReference>
<keyword evidence="7" id="KW-1185">Reference proteome</keyword>
<organism evidence="6 7">
    <name type="scientific">Parafrankia soli</name>
    <dbReference type="NCBI Taxonomy" id="2599596"/>
    <lineage>
        <taxon>Bacteria</taxon>
        <taxon>Bacillati</taxon>
        <taxon>Actinomycetota</taxon>
        <taxon>Actinomycetes</taxon>
        <taxon>Frankiales</taxon>
        <taxon>Frankiaceae</taxon>
        <taxon>Parafrankia</taxon>
    </lineage>
</organism>
<dbReference type="InterPro" id="IPR028081">
    <property type="entry name" value="Leu-bd"/>
</dbReference>
<dbReference type="EMBL" id="MAXA01000235">
    <property type="protein sequence ID" value="OHV24427.1"/>
    <property type="molecule type" value="Genomic_DNA"/>
</dbReference>